<dbReference type="PROSITE" id="PS51708">
    <property type="entry name" value="CHAD"/>
    <property type="match status" value="1"/>
</dbReference>
<dbReference type="PANTHER" id="PTHR39339">
    <property type="entry name" value="SLR1444 PROTEIN"/>
    <property type="match status" value="1"/>
</dbReference>
<accession>A0A2M8HDV2</accession>
<gene>
    <name evidence="2" type="ORF">CUC44_01960</name>
</gene>
<dbReference type="SMART" id="SM00880">
    <property type="entry name" value="CHAD"/>
    <property type="match status" value="1"/>
</dbReference>
<dbReference type="InterPro" id="IPR038186">
    <property type="entry name" value="CHAD_dom_sf"/>
</dbReference>
<dbReference type="Pfam" id="PF05235">
    <property type="entry name" value="CHAD"/>
    <property type="match status" value="1"/>
</dbReference>
<name>A0A2M8HDV2_9GAMM</name>
<organism evidence="2 3">
    <name type="scientific">Aeromonas lusitana</name>
    <dbReference type="NCBI Taxonomy" id="931529"/>
    <lineage>
        <taxon>Bacteria</taxon>
        <taxon>Pseudomonadati</taxon>
        <taxon>Pseudomonadota</taxon>
        <taxon>Gammaproteobacteria</taxon>
        <taxon>Aeromonadales</taxon>
        <taxon>Aeromonadaceae</taxon>
        <taxon>Aeromonas</taxon>
    </lineage>
</organism>
<dbReference type="RefSeq" id="WP_100858326.1">
    <property type="nucleotide sequence ID" value="NZ_PGCP01000003.1"/>
</dbReference>
<evidence type="ECO:0000313" key="3">
    <source>
        <dbReference type="Proteomes" id="UP000232060"/>
    </source>
</evidence>
<dbReference type="PANTHER" id="PTHR39339:SF1">
    <property type="entry name" value="CHAD DOMAIN-CONTAINING PROTEIN"/>
    <property type="match status" value="1"/>
</dbReference>
<dbReference type="Gene3D" id="1.40.20.10">
    <property type="entry name" value="CHAD domain"/>
    <property type="match status" value="1"/>
</dbReference>
<dbReference type="OrthoDB" id="5588408at2"/>
<dbReference type="Proteomes" id="UP000232060">
    <property type="component" value="Unassembled WGS sequence"/>
</dbReference>
<comment type="caution">
    <text evidence="2">The sequence shown here is derived from an EMBL/GenBank/DDBJ whole genome shotgun (WGS) entry which is preliminary data.</text>
</comment>
<dbReference type="InterPro" id="IPR007899">
    <property type="entry name" value="CHAD_dom"/>
</dbReference>
<keyword evidence="3" id="KW-1185">Reference proteome</keyword>
<evidence type="ECO:0000313" key="2">
    <source>
        <dbReference type="EMBL" id="PJC94732.1"/>
    </source>
</evidence>
<dbReference type="EMBL" id="PGCP01000003">
    <property type="protein sequence ID" value="PJC94732.1"/>
    <property type="molecule type" value="Genomic_DNA"/>
</dbReference>
<protein>
    <recommendedName>
        <fullName evidence="1">CHAD domain-containing protein</fullName>
    </recommendedName>
</protein>
<proteinExistence type="predicted"/>
<evidence type="ECO:0000259" key="1">
    <source>
        <dbReference type="PROSITE" id="PS51708"/>
    </source>
</evidence>
<reference evidence="2 3" key="1">
    <citation type="submission" date="2017-11" db="EMBL/GenBank/DDBJ databases">
        <title>Draft genome sequence of environmental isolate Aeromonas lusitania sp. nov. MDC 2473.</title>
        <authorList>
            <person name="Colston S.M."/>
            <person name="Navarro A."/>
            <person name="Martinez-Murcia A.J."/>
            <person name="Graf J."/>
        </authorList>
    </citation>
    <scope>NUCLEOTIDE SEQUENCE [LARGE SCALE GENOMIC DNA]</scope>
    <source>
        <strain evidence="2 3">MDC 2473</strain>
    </source>
</reference>
<feature type="domain" description="CHAD" evidence="1">
    <location>
        <begin position="1"/>
        <end position="239"/>
    </location>
</feature>
<dbReference type="AlphaFoldDB" id="A0A2M8HDV2"/>
<sequence>MPQTPWHEQARQLIDEYWTAALALRQQAGIDEVHGYRIAARRLLALLALWRPLIYQPGLERRLQRATSTLSALRDAQVFEERFGGKPHAIERPKAPMLAVRLERWLERLGQVPAEFNPLPLYQMQLALCLADGLAEPGLDGMSVSHKRQLRHWHRLRLILKQTRYGVELLVGQGEGDPAWLTMLVEWQNRLGQLQDARQWLKRLGSKRASDKRRRQQAQLKSAIRCQLQQLDCQQAELVGLRMAMQRMA</sequence>